<evidence type="ECO:0000256" key="2">
    <source>
        <dbReference type="ARBA" id="ARBA00022692"/>
    </source>
</evidence>
<dbReference type="PANTHER" id="PTHR21676:SF1">
    <property type="entry name" value="PROTEIN STUM HOMOLOG"/>
    <property type="match status" value="1"/>
</dbReference>
<evidence type="ECO:0000256" key="4">
    <source>
        <dbReference type="ARBA" id="ARBA00023136"/>
    </source>
</evidence>
<gene>
    <name evidence="7" type="primary">Stum-001</name>
</gene>
<dbReference type="PANTHER" id="PTHR21676">
    <property type="entry name" value="PROTEIN STUM"/>
    <property type="match status" value="1"/>
</dbReference>
<keyword evidence="2 6" id="KW-0812">Transmembrane</keyword>
<evidence type="ECO:0000313" key="7">
    <source>
        <dbReference type="EMBL" id="CAB3266669.1"/>
    </source>
</evidence>
<feature type="region of interest" description="Disordered" evidence="5">
    <location>
        <begin position="1"/>
        <end position="36"/>
    </location>
</feature>
<evidence type="ECO:0000256" key="3">
    <source>
        <dbReference type="ARBA" id="ARBA00022989"/>
    </source>
</evidence>
<dbReference type="InterPro" id="IPR026673">
    <property type="entry name" value="SPEC3/Stum"/>
</dbReference>
<dbReference type="Pfam" id="PF15795">
    <property type="entry name" value="Spec3"/>
    <property type="match status" value="1"/>
</dbReference>
<feature type="transmembrane region" description="Helical" evidence="6">
    <location>
        <begin position="101"/>
        <end position="126"/>
    </location>
</feature>
<reference evidence="7" key="1">
    <citation type="submission" date="2020-04" db="EMBL/GenBank/DDBJ databases">
        <authorList>
            <person name="Neveu A P."/>
        </authorList>
    </citation>
    <scope>NUCLEOTIDE SEQUENCE</scope>
    <source>
        <tissue evidence="7">Whole embryo</tissue>
    </source>
</reference>
<proteinExistence type="evidence at transcript level"/>
<dbReference type="AlphaFoldDB" id="A0A6F9DU52"/>
<accession>A0A6F9DU52</accession>
<comment type="subcellular location">
    <subcellularLocation>
        <location evidence="1">Membrane</location>
        <topology evidence="1">Multi-pass membrane protein</topology>
    </subcellularLocation>
</comment>
<keyword evidence="4 6" id="KW-0472">Membrane</keyword>
<dbReference type="GO" id="GO:0016020">
    <property type="term" value="C:membrane"/>
    <property type="evidence" value="ECO:0007669"/>
    <property type="project" value="UniProtKB-SubCell"/>
</dbReference>
<protein>
    <submittedName>
        <fullName evidence="7">Protein stum homolog</fullName>
    </submittedName>
</protein>
<feature type="transmembrane region" description="Helical" evidence="6">
    <location>
        <begin position="63"/>
        <end position="89"/>
    </location>
</feature>
<evidence type="ECO:0000256" key="5">
    <source>
        <dbReference type="SAM" id="MobiDB-lite"/>
    </source>
</evidence>
<evidence type="ECO:0000256" key="6">
    <source>
        <dbReference type="SAM" id="Phobius"/>
    </source>
</evidence>
<dbReference type="EMBL" id="LR790807">
    <property type="protein sequence ID" value="CAB3266669.1"/>
    <property type="molecule type" value="mRNA"/>
</dbReference>
<evidence type="ECO:0000256" key="1">
    <source>
        <dbReference type="ARBA" id="ARBA00004141"/>
    </source>
</evidence>
<sequence>MATEADTEVEGKTVASPLSPEQQPAATEEGVKRQRSRRFTGRILEVRDKKGRMQAAIPFVPSALAWIFLLFNLFLPGVGTIFMGFAALFGARTCSKKPNRCIDFLLNIACAFLQMLTAIVIVGWIWSIYWGMNVITQAQEKNRPRISGEKDKHIYNPTPA</sequence>
<organism evidence="7">
    <name type="scientific">Phallusia mammillata</name>
    <dbReference type="NCBI Taxonomy" id="59560"/>
    <lineage>
        <taxon>Eukaryota</taxon>
        <taxon>Metazoa</taxon>
        <taxon>Chordata</taxon>
        <taxon>Tunicata</taxon>
        <taxon>Ascidiacea</taxon>
        <taxon>Phlebobranchia</taxon>
        <taxon>Ascidiidae</taxon>
        <taxon>Phallusia</taxon>
    </lineage>
</organism>
<name>A0A6F9DU52_9ASCI</name>
<keyword evidence="3 6" id="KW-1133">Transmembrane helix</keyword>